<evidence type="ECO:0000313" key="14">
    <source>
        <dbReference type="EMBL" id="MDW2798025.1"/>
    </source>
</evidence>
<keyword evidence="9" id="KW-0010">Activator</keyword>
<evidence type="ECO:0000256" key="6">
    <source>
        <dbReference type="ARBA" id="ARBA00023004"/>
    </source>
</evidence>
<keyword evidence="8" id="KW-0238">DNA-binding</keyword>
<evidence type="ECO:0000256" key="9">
    <source>
        <dbReference type="ARBA" id="ARBA00023159"/>
    </source>
</evidence>
<keyword evidence="10" id="KW-0804">Transcription</keyword>
<gene>
    <name evidence="14" type="ORF">RZO55_10600</name>
</gene>
<proteinExistence type="inferred from homology"/>
<dbReference type="InterPro" id="IPR008988">
    <property type="entry name" value="Transcriptional_repressor_C"/>
</dbReference>
<comment type="caution">
    <text evidence="14">The sequence shown here is derived from an EMBL/GenBank/DDBJ whole genome shotgun (WGS) entry which is preliminary data.</text>
</comment>
<dbReference type="Pfam" id="PF02742">
    <property type="entry name" value="Fe_dep_repr_C"/>
    <property type="match status" value="1"/>
</dbReference>
<comment type="subcellular location">
    <subcellularLocation>
        <location evidence="1">Cytoplasm</location>
    </subcellularLocation>
</comment>
<dbReference type="Gene3D" id="2.30.30.90">
    <property type="match status" value="1"/>
</dbReference>
<evidence type="ECO:0000259" key="13">
    <source>
        <dbReference type="PROSITE" id="PS50944"/>
    </source>
</evidence>
<dbReference type="SUPFAM" id="SSF46785">
    <property type="entry name" value="Winged helix' DNA-binding domain"/>
    <property type="match status" value="1"/>
</dbReference>
<dbReference type="SMART" id="SM00899">
    <property type="entry name" value="FeoA"/>
    <property type="match status" value="1"/>
</dbReference>
<dbReference type="Proteomes" id="UP001276854">
    <property type="component" value="Unassembled WGS sequence"/>
</dbReference>
<evidence type="ECO:0000256" key="11">
    <source>
        <dbReference type="ARBA" id="ARBA00023211"/>
    </source>
</evidence>
<dbReference type="PANTHER" id="PTHR33238:SF11">
    <property type="entry name" value="TRANSCRIPTIONAL REGULATOR MNTR"/>
    <property type="match status" value="1"/>
</dbReference>
<dbReference type="InterPro" id="IPR001367">
    <property type="entry name" value="Fe_dep_repressor"/>
</dbReference>
<keyword evidence="11" id="KW-0464">Manganese</keyword>
<dbReference type="PANTHER" id="PTHR33238">
    <property type="entry name" value="IRON (METAL) DEPENDENT REPRESSOR, DTXR FAMILY"/>
    <property type="match status" value="1"/>
</dbReference>
<keyword evidence="4" id="KW-0963">Cytoplasm</keyword>
<dbReference type="Gene3D" id="1.10.10.10">
    <property type="entry name" value="Winged helix-like DNA-binding domain superfamily/Winged helix DNA-binding domain"/>
    <property type="match status" value="1"/>
</dbReference>
<dbReference type="SUPFAM" id="SSF47979">
    <property type="entry name" value="Iron-dependent repressor protein, dimerization domain"/>
    <property type="match status" value="1"/>
</dbReference>
<dbReference type="InterPro" id="IPR036421">
    <property type="entry name" value="Fe_dep_repressor_sf"/>
</dbReference>
<evidence type="ECO:0000256" key="5">
    <source>
        <dbReference type="ARBA" id="ARBA00022491"/>
    </source>
</evidence>
<reference evidence="14 15" key="1">
    <citation type="submission" date="2023-10" db="EMBL/GenBank/DDBJ databases">
        <title>A novel Glycoside Hydrolase 43-Like Enzyme from Clostrdium boliviensis is an Endo-xylanase, and a Candidate for Xylooligosaccharides Production from Different Xylan Substrates.</title>
        <authorList>
            <person name="Alvarez M.T."/>
            <person name="Rocabado-Villegas L.R."/>
            <person name="Salas-Veizaga D.M."/>
            <person name="Linares-Pasten J.A."/>
            <person name="Gudmundsdottir E.E."/>
            <person name="Hreggvidsson G.O."/>
            <person name="Adlercreutz P."/>
            <person name="Nordberg Karlsson E."/>
        </authorList>
    </citation>
    <scope>NUCLEOTIDE SEQUENCE [LARGE SCALE GENOMIC DNA]</scope>
    <source>
        <strain evidence="14 15">E-1</strain>
    </source>
</reference>
<comment type="subunit">
    <text evidence="3">Homodimer.</text>
</comment>
<dbReference type="InterPro" id="IPR036388">
    <property type="entry name" value="WH-like_DNA-bd_sf"/>
</dbReference>
<keyword evidence="6" id="KW-0408">Iron</keyword>
<keyword evidence="15" id="KW-1185">Reference proteome</keyword>
<dbReference type="InterPro" id="IPR050536">
    <property type="entry name" value="DtxR_MntR_Metal-Reg"/>
</dbReference>
<protein>
    <recommendedName>
        <fullName evidence="12">Manganese transport regulator</fullName>
    </recommendedName>
</protein>
<dbReference type="InterPro" id="IPR022689">
    <property type="entry name" value="Iron_dep_repressor"/>
</dbReference>
<dbReference type="PROSITE" id="PS50944">
    <property type="entry name" value="HTH_DTXR"/>
    <property type="match status" value="1"/>
</dbReference>
<dbReference type="InterPro" id="IPR038157">
    <property type="entry name" value="FeoA_core_dom"/>
</dbReference>
<evidence type="ECO:0000256" key="7">
    <source>
        <dbReference type="ARBA" id="ARBA00023015"/>
    </source>
</evidence>
<dbReference type="Gene3D" id="1.10.60.10">
    <property type="entry name" value="Iron dependent repressor, metal binding and dimerisation domain"/>
    <property type="match status" value="1"/>
</dbReference>
<dbReference type="InterPro" id="IPR007167">
    <property type="entry name" value="Fe-transptr_FeoA-like"/>
</dbReference>
<evidence type="ECO:0000256" key="2">
    <source>
        <dbReference type="ARBA" id="ARBA00007871"/>
    </source>
</evidence>
<evidence type="ECO:0000313" key="15">
    <source>
        <dbReference type="Proteomes" id="UP001276854"/>
    </source>
</evidence>
<keyword evidence="7" id="KW-0805">Transcription regulation</keyword>
<dbReference type="InterPro" id="IPR036390">
    <property type="entry name" value="WH_DNA-bd_sf"/>
</dbReference>
<evidence type="ECO:0000256" key="10">
    <source>
        <dbReference type="ARBA" id="ARBA00023163"/>
    </source>
</evidence>
<name>A0ABU4GK77_9CLOT</name>
<feature type="domain" description="HTH dtxR-type" evidence="13">
    <location>
        <begin position="1"/>
        <end position="62"/>
    </location>
</feature>
<dbReference type="SUPFAM" id="SSF50037">
    <property type="entry name" value="C-terminal domain of transcriptional repressors"/>
    <property type="match status" value="1"/>
</dbReference>
<accession>A0ABU4GK77</accession>
<evidence type="ECO:0000256" key="4">
    <source>
        <dbReference type="ARBA" id="ARBA00022490"/>
    </source>
</evidence>
<evidence type="ECO:0000256" key="8">
    <source>
        <dbReference type="ARBA" id="ARBA00023125"/>
    </source>
</evidence>
<dbReference type="Pfam" id="PF01325">
    <property type="entry name" value="Fe_dep_repress"/>
    <property type="match status" value="1"/>
</dbReference>
<evidence type="ECO:0000256" key="1">
    <source>
        <dbReference type="ARBA" id="ARBA00004496"/>
    </source>
</evidence>
<keyword evidence="5" id="KW-0678">Repressor</keyword>
<dbReference type="EMBL" id="JAWONS010000167">
    <property type="protein sequence ID" value="MDW2798025.1"/>
    <property type="molecule type" value="Genomic_DNA"/>
</dbReference>
<organism evidence="14 15">
    <name type="scientific">Clostridium boliviensis</name>
    <dbReference type="NCBI Taxonomy" id="318465"/>
    <lineage>
        <taxon>Bacteria</taxon>
        <taxon>Bacillati</taxon>
        <taxon>Bacillota</taxon>
        <taxon>Clostridia</taxon>
        <taxon>Eubacteriales</taxon>
        <taxon>Clostridiaceae</taxon>
        <taxon>Clostridium</taxon>
    </lineage>
</organism>
<sequence length="224" mass="25342">MTPNKEDYLKTIYKLGGLEKLVSNKQIAEALQISPASVTEMLGKLKREGLIRYEPYKGSSLTEEGMHSAISLVRVHRLWEVFLMRHLGYSWSEAHEDAELLEHITPQRLTNRLDQFLNHPAYCPHGSSIPNPDGQIDLIPMQPLSHLAIGVSSHIRKVTEEKTLLDYLQEKGIVIGGTVRIIEAAAYEGPLTLDMNGERIQISYKAACQIYVEDTKELKYQLNC</sequence>
<evidence type="ECO:0000256" key="3">
    <source>
        <dbReference type="ARBA" id="ARBA00011738"/>
    </source>
</evidence>
<dbReference type="RefSeq" id="WP_318064264.1">
    <property type="nucleotide sequence ID" value="NZ_JAWONS010000167.1"/>
</dbReference>
<dbReference type="InterPro" id="IPR022687">
    <property type="entry name" value="HTH_DTXR"/>
</dbReference>
<comment type="similarity">
    <text evidence="2">Belongs to the DtxR/MntR family.</text>
</comment>
<evidence type="ECO:0000256" key="12">
    <source>
        <dbReference type="ARBA" id="ARBA00032593"/>
    </source>
</evidence>
<dbReference type="Pfam" id="PF04023">
    <property type="entry name" value="FeoA"/>
    <property type="match status" value="1"/>
</dbReference>
<dbReference type="SMART" id="SM00529">
    <property type="entry name" value="HTH_DTXR"/>
    <property type="match status" value="1"/>
</dbReference>